<feature type="transmembrane region" description="Helical" evidence="1">
    <location>
        <begin position="173"/>
        <end position="198"/>
    </location>
</feature>
<name>A0A1C9CGJ4_9FLOR</name>
<dbReference type="AlphaFoldDB" id="A0A1C9CGJ4"/>
<geneLocation type="plastid" evidence="2"/>
<gene>
    <name evidence="2" type="primary">ycf92</name>
    <name evidence="2" type="ORF">Kuma_051</name>
</gene>
<keyword evidence="1" id="KW-0812">Transmembrane</keyword>
<keyword evidence="1" id="KW-0472">Membrane</keyword>
<keyword evidence="1" id="KW-1133">Transmembrane helix</keyword>
<accession>A0A1C9CGJ4</accession>
<dbReference type="RefSeq" id="YP_009297751.1">
    <property type="nucleotide sequence ID" value="NC_031178.1"/>
</dbReference>
<dbReference type="GeneID" id="29056766"/>
<organism evidence="2">
    <name type="scientific">Kumanoa americana</name>
    <dbReference type="NCBI Taxonomy" id="1196377"/>
    <lineage>
        <taxon>Eukaryota</taxon>
        <taxon>Rhodophyta</taxon>
        <taxon>Florideophyceae</taxon>
        <taxon>Nemaliophycidae</taxon>
        <taxon>Batrachospermales</taxon>
        <taxon>Batrachospermaceae</taxon>
        <taxon>Kumanoa</taxon>
    </lineage>
</organism>
<feature type="transmembrane region" description="Helical" evidence="1">
    <location>
        <begin position="45"/>
        <end position="69"/>
    </location>
</feature>
<dbReference type="EMBL" id="KX284725">
    <property type="protein sequence ID" value="AOM67485.1"/>
    <property type="molecule type" value="Genomic_DNA"/>
</dbReference>
<evidence type="ECO:0000313" key="2">
    <source>
        <dbReference type="EMBL" id="AOM67485.1"/>
    </source>
</evidence>
<evidence type="ECO:0000256" key="1">
    <source>
        <dbReference type="SAM" id="Phobius"/>
    </source>
</evidence>
<protein>
    <submittedName>
        <fullName evidence="2">Uncharacterized protein</fullName>
    </submittedName>
</protein>
<keyword evidence="2" id="KW-0934">Plastid</keyword>
<reference evidence="2" key="1">
    <citation type="journal article" date="2018" name="PLoS ONE">
        <title>Plastid genome analysis of three Nemaliophycidae red algal species suggests environmental adaptation for iron limited habitats.</title>
        <authorList>
            <person name="Cho C.H."/>
            <person name="Choi J.W."/>
            <person name="Lam D.W."/>
            <person name="Kim K.M."/>
            <person name="Yoon H.S."/>
        </authorList>
    </citation>
    <scope>NUCLEOTIDE SEQUENCE</scope>
</reference>
<feature type="transmembrane region" description="Helical" evidence="1">
    <location>
        <begin position="228"/>
        <end position="249"/>
    </location>
</feature>
<proteinExistence type="predicted"/>
<feature type="transmembrane region" description="Helical" evidence="1">
    <location>
        <begin position="75"/>
        <end position="91"/>
    </location>
</feature>
<sequence>MINLFELTFYQDYLYSPNTWLHKLTSYSKVFITVLYLACLPFTSLFFLLLINCYFITLSFTLLIPSLFFNRLYKQLFMAFIILSVLCISLNERHSKHLIKLNYTISTTNNSYVYQLLTNVMKCNEKQVFKIYKITFQIQILLSIKIMRFFLLIASCLLIHKLLVITTRSKDIVLTYFICFLYCFPFINKDIFFILILSEECISLFEKRIKNMQMSILLRGNKLSLLNYYLRIIELYMIGFNMLYKMIFIDVQTISYSLYSREIFPQTQQIWLLK</sequence>